<feature type="chain" id="PRO_5003290083" evidence="2">
    <location>
        <begin position="18"/>
        <end position="156"/>
    </location>
</feature>
<dbReference type="Proteomes" id="UP000007802">
    <property type="component" value="Unassembled WGS sequence"/>
</dbReference>
<gene>
    <name evidence="3" type="ORF">BDDG_01551</name>
</gene>
<organism evidence="3">
    <name type="scientific">Ajellomyces dermatitidis (strain ATCC 18188 / CBS 674.68)</name>
    <name type="common">Blastomyces dermatitidis</name>
    <dbReference type="NCBI Taxonomy" id="653446"/>
    <lineage>
        <taxon>Eukaryota</taxon>
        <taxon>Fungi</taxon>
        <taxon>Dikarya</taxon>
        <taxon>Ascomycota</taxon>
        <taxon>Pezizomycotina</taxon>
        <taxon>Eurotiomycetes</taxon>
        <taxon>Eurotiomycetidae</taxon>
        <taxon>Onygenales</taxon>
        <taxon>Ajellomycetaceae</taxon>
        <taxon>Blastomyces</taxon>
    </lineage>
</organism>
<feature type="signal peptide" evidence="2">
    <location>
        <begin position="1"/>
        <end position="17"/>
    </location>
</feature>
<dbReference type="AlphaFoldDB" id="F2T5V1"/>
<sequence length="156" mass="16914">MHHPAIFLLFASTKAFSDQPAAKPTLSDWSDSLSEQNDLQASPPQKPASRSWTRFGLAVVSRDPSAHAIVTEHSITFLKGGLRSSTISLALQLKVENFWRRPIRDPPAGLSSLFVKPKIGISWGAGCGATAPPPSNRRPRIAPLLDLQGRPPSFPD</sequence>
<accession>F2T5V1</accession>
<reference evidence="3" key="1">
    <citation type="submission" date="2010-03" db="EMBL/GenBank/DDBJ databases">
        <title>Annotation of Blastomyces dermatitidis strain ATCC 18188.</title>
        <authorList>
            <consortium name="The Broad Institute Genome Sequencing Platform"/>
            <consortium name="Broad Institute Genome Sequencing Center for Infectious Disease."/>
            <person name="Cuomo C."/>
            <person name="Klein B."/>
            <person name="Sullivan T."/>
            <person name="Heitman J."/>
            <person name="Young S."/>
            <person name="Zeng Q."/>
            <person name="Gargeya S."/>
            <person name="Alvarado L."/>
            <person name="Berlin A.M."/>
            <person name="Chapman S.B."/>
            <person name="Chen Z."/>
            <person name="Freedman E."/>
            <person name="Gellesch M."/>
            <person name="Goldberg J."/>
            <person name="Griggs A."/>
            <person name="Gujja S."/>
            <person name="Heilman E."/>
            <person name="Heiman D."/>
            <person name="Howarth C."/>
            <person name="Mehta T."/>
            <person name="Neiman D."/>
            <person name="Pearson M."/>
            <person name="Roberts A."/>
            <person name="Saif S."/>
            <person name="Shea T."/>
            <person name="Shenoy N."/>
            <person name="Sisk P."/>
            <person name="Stolte C."/>
            <person name="Sykes S."/>
            <person name="White J."/>
            <person name="Yandava C."/>
            <person name="Haas B."/>
            <person name="Nusbaum C."/>
            <person name="Birren B."/>
        </authorList>
    </citation>
    <scope>NUCLEOTIDE SEQUENCE [LARGE SCALE GENOMIC DNA]</scope>
    <source>
        <strain evidence="3">ATCC 18188</strain>
    </source>
</reference>
<feature type="compositionally biased region" description="Polar residues" evidence="1">
    <location>
        <begin position="27"/>
        <end position="49"/>
    </location>
</feature>
<keyword evidence="2" id="KW-0732">Signal</keyword>
<proteinExistence type="predicted"/>
<evidence type="ECO:0000256" key="2">
    <source>
        <dbReference type="SAM" id="SignalP"/>
    </source>
</evidence>
<evidence type="ECO:0000313" key="3">
    <source>
        <dbReference type="EMBL" id="EGE78614.1"/>
    </source>
</evidence>
<dbReference type="HOGENOM" id="CLU_1767572_0_0_1"/>
<feature type="region of interest" description="Disordered" evidence="1">
    <location>
        <begin position="20"/>
        <end position="49"/>
    </location>
</feature>
<feature type="region of interest" description="Disordered" evidence="1">
    <location>
        <begin position="130"/>
        <end position="156"/>
    </location>
</feature>
<protein>
    <submittedName>
        <fullName evidence="3">Uncharacterized protein</fullName>
    </submittedName>
</protein>
<dbReference type="EMBL" id="GG749410">
    <property type="protein sequence ID" value="EGE78614.1"/>
    <property type="molecule type" value="Genomic_DNA"/>
</dbReference>
<evidence type="ECO:0000256" key="1">
    <source>
        <dbReference type="SAM" id="MobiDB-lite"/>
    </source>
</evidence>
<name>F2T5V1_AJEDA</name>